<dbReference type="HOGENOM" id="CLU_154418_1_0_9"/>
<dbReference type="eggNOG" id="COG3815">
    <property type="taxonomic scope" value="Bacteria"/>
</dbReference>
<evidence type="ECO:0000256" key="1">
    <source>
        <dbReference type="SAM" id="Phobius"/>
    </source>
</evidence>
<keyword evidence="1" id="KW-1133">Transmembrane helix</keyword>
<reference evidence="2 3" key="1">
    <citation type="journal article" date="2011" name="J. Bacteriol.">
        <title>Complete genome sequence of Paenibacillus polymyxa SC2, a strain of plant growth-promoting Rhizobacterium with broad-spectrum antimicrobial activity.</title>
        <authorList>
            <person name="Ma M."/>
            <person name="Wang C."/>
            <person name="Ding Y."/>
            <person name="Li L."/>
            <person name="Shen D."/>
            <person name="Jiang X."/>
            <person name="Guan D."/>
            <person name="Cao F."/>
            <person name="Chen H."/>
            <person name="Feng R."/>
            <person name="Wang X."/>
            <person name="Ge Y."/>
            <person name="Yao L."/>
            <person name="Bing X."/>
            <person name="Yang X."/>
            <person name="Li J."/>
            <person name="Du B."/>
        </authorList>
    </citation>
    <scope>NUCLEOTIDE SEQUENCE [LARGE SCALE GENOMIC DNA]</scope>
    <source>
        <strain evidence="2 3">SC2</strain>
        <plasmid evidence="3">pSC2</plasmid>
    </source>
</reference>
<dbReference type="KEGG" id="ppm:PPSC2_27520"/>
<dbReference type="Pfam" id="PF09858">
    <property type="entry name" value="DUF2085"/>
    <property type="match status" value="1"/>
</dbReference>
<sequence>MRWIPCHRRPDRSLHIHGKPMMLCARCTSVLLGYAISPIMVGFHIKTSYFWIVVLLLPLLIDGYTQLWKWRKSNNVLRLLTGFSFGIGQALLISNIVWFLVEILK</sequence>
<dbReference type="InterPro" id="IPR019206">
    <property type="entry name" value="DUF2085_TM"/>
</dbReference>
<dbReference type="EMBL" id="CP002214">
    <property type="protein sequence ID" value="AKA44382.1"/>
    <property type="molecule type" value="Genomic_DNA"/>
</dbReference>
<organism evidence="2 3">
    <name type="scientific">Paenibacillus polymyxa (strain SC2)</name>
    <name type="common">Bacillus polymyxa</name>
    <dbReference type="NCBI Taxonomy" id="886882"/>
    <lineage>
        <taxon>Bacteria</taxon>
        <taxon>Bacillati</taxon>
        <taxon>Bacillota</taxon>
        <taxon>Bacilli</taxon>
        <taxon>Bacillales</taxon>
        <taxon>Paenibacillaceae</taxon>
        <taxon>Paenibacillus</taxon>
    </lineage>
</organism>
<feature type="transmembrane region" description="Helical" evidence="1">
    <location>
        <begin position="21"/>
        <end position="43"/>
    </location>
</feature>
<geneLocation type="plasmid" evidence="2 3">
    <name>pSC2</name>
</geneLocation>
<dbReference type="PATRIC" id="fig|886882.15.peg.5825"/>
<protein>
    <submittedName>
        <fullName evidence="2">Membrane protein</fullName>
    </submittedName>
</protein>
<keyword evidence="1" id="KW-0812">Transmembrane</keyword>
<name>A0A0D5ZCY2_PAEPS</name>
<proteinExistence type="predicted"/>
<feature type="transmembrane region" description="Helical" evidence="1">
    <location>
        <begin position="49"/>
        <end position="67"/>
    </location>
</feature>
<feature type="transmembrane region" description="Helical" evidence="1">
    <location>
        <begin position="79"/>
        <end position="101"/>
    </location>
</feature>
<evidence type="ECO:0000313" key="2">
    <source>
        <dbReference type="EMBL" id="AKA44382.1"/>
    </source>
</evidence>
<evidence type="ECO:0000313" key="3">
    <source>
        <dbReference type="Proteomes" id="UP000006868"/>
    </source>
</evidence>
<accession>A0A0D5ZCY2</accession>
<dbReference type="RefSeq" id="WP_043886163.1">
    <property type="nucleotide sequence ID" value="NC_014628.2"/>
</dbReference>
<dbReference type="AlphaFoldDB" id="A0A0D5ZCY2"/>
<keyword evidence="2" id="KW-0614">Plasmid</keyword>
<gene>
    <name evidence="2" type="ORF">PPSC2_27520</name>
</gene>
<dbReference type="Proteomes" id="UP000006868">
    <property type="component" value="Plasmid pSC2"/>
</dbReference>
<keyword evidence="1" id="KW-0472">Membrane</keyword>